<dbReference type="Proteomes" id="UP000295142">
    <property type="component" value="Unassembled WGS sequence"/>
</dbReference>
<name>A0A4R2KH55_9RHOB</name>
<comment type="caution">
    <text evidence="1">The sequence shown here is derived from an EMBL/GenBank/DDBJ whole genome shotgun (WGS) entry which is preliminary data.</text>
</comment>
<evidence type="ECO:0000313" key="2">
    <source>
        <dbReference type="Proteomes" id="UP000295142"/>
    </source>
</evidence>
<gene>
    <name evidence="1" type="ORF">EV655_11647</name>
</gene>
<sequence>MALEPEAARKWRDQAQFDYIGPFVKSWAAFNAWFRHGCGSSSDADGLSYVTTQDNLVRNTAIPLLNKNKTNDRAQKFKANIADLHERLSDYDLNKTDPKTGTIYTIRLSSVRVLNQGKPQKRQHNKDQFLVHRTNKKWRSEIKRDDKVAFEFEQGEWNIDELVTYGKFTKLSQTRRTFLQATYNAADPCPLLDLTAGDADELPIGSVPFRCTEQELFSGLVRVLYDMRNSLLHGELVPNETALRCYEPAYWLLKDFLAFADAG</sequence>
<dbReference type="RefSeq" id="WP_132546438.1">
    <property type="nucleotide sequence ID" value="NZ_SLWW01000016.1"/>
</dbReference>
<dbReference type="AlphaFoldDB" id="A0A4R2KH55"/>
<keyword evidence="2" id="KW-1185">Reference proteome</keyword>
<protein>
    <submittedName>
        <fullName evidence="1">Uncharacterized protein</fullName>
    </submittedName>
</protein>
<reference evidence="1 2" key="1">
    <citation type="submission" date="2019-03" db="EMBL/GenBank/DDBJ databases">
        <title>Genomic Encyclopedia of Type Strains, Phase IV (KMG-IV): sequencing the most valuable type-strain genomes for metagenomic binning, comparative biology and taxonomic classification.</title>
        <authorList>
            <person name="Goeker M."/>
        </authorList>
    </citation>
    <scope>NUCLEOTIDE SEQUENCE [LARGE SCALE GENOMIC DNA]</scope>
    <source>
        <strain evidence="1 2">DSM 4868</strain>
    </source>
</reference>
<evidence type="ECO:0000313" key="1">
    <source>
        <dbReference type="EMBL" id="TCO69318.1"/>
    </source>
</evidence>
<organism evidence="1 2">
    <name type="scientific">Rhodovulum euryhalinum</name>
    <dbReference type="NCBI Taxonomy" id="35805"/>
    <lineage>
        <taxon>Bacteria</taxon>
        <taxon>Pseudomonadati</taxon>
        <taxon>Pseudomonadota</taxon>
        <taxon>Alphaproteobacteria</taxon>
        <taxon>Rhodobacterales</taxon>
        <taxon>Paracoccaceae</taxon>
        <taxon>Rhodovulum</taxon>
    </lineage>
</organism>
<accession>A0A4R2KH55</accession>
<dbReference type="OrthoDB" id="7058208at2"/>
<dbReference type="EMBL" id="SLWW01000016">
    <property type="protein sequence ID" value="TCO69318.1"/>
    <property type="molecule type" value="Genomic_DNA"/>
</dbReference>
<proteinExistence type="predicted"/>